<dbReference type="AlphaFoldDB" id="A0A1A8TID7"/>
<feature type="transmembrane region" description="Helical" evidence="1">
    <location>
        <begin position="56"/>
        <end position="76"/>
    </location>
</feature>
<keyword evidence="1" id="KW-0472">Membrane</keyword>
<evidence type="ECO:0000256" key="1">
    <source>
        <dbReference type="SAM" id="Phobius"/>
    </source>
</evidence>
<keyword evidence="1" id="KW-1133">Transmembrane helix</keyword>
<evidence type="ECO:0000313" key="4">
    <source>
        <dbReference type="Proteomes" id="UP000092627"/>
    </source>
</evidence>
<dbReference type="EMBL" id="FLOC01000012">
    <property type="protein sequence ID" value="SBS32198.1"/>
    <property type="molecule type" value="Genomic_DNA"/>
</dbReference>
<feature type="domain" description="Nucleoside transporter/FeoB GTPase Gate" evidence="2">
    <location>
        <begin position="184"/>
        <end position="265"/>
    </location>
</feature>
<dbReference type="Pfam" id="PF07670">
    <property type="entry name" value="Gate"/>
    <property type="match status" value="1"/>
</dbReference>
<feature type="transmembrane region" description="Helical" evidence="1">
    <location>
        <begin position="288"/>
        <end position="310"/>
    </location>
</feature>
<protein>
    <submittedName>
        <fullName evidence="3">Spore maturation protein B</fullName>
    </submittedName>
</protein>
<feature type="transmembrane region" description="Helical" evidence="1">
    <location>
        <begin position="182"/>
        <end position="200"/>
    </location>
</feature>
<keyword evidence="1" id="KW-0812">Transmembrane</keyword>
<gene>
    <name evidence="3" type="primary">spmB</name>
    <name evidence="3" type="ORF">MAQ5080_02182</name>
</gene>
<keyword evidence="4" id="KW-1185">Reference proteome</keyword>
<accession>A0A1A8TID7</accession>
<feature type="transmembrane region" description="Helical" evidence="1">
    <location>
        <begin position="17"/>
        <end position="36"/>
    </location>
</feature>
<evidence type="ECO:0000313" key="3">
    <source>
        <dbReference type="EMBL" id="SBS32198.1"/>
    </source>
</evidence>
<feature type="transmembrane region" description="Helical" evidence="1">
    <location>
        <begin position="261"/>
        <end position="281"/>
    </location>
</feature>
<dbReference type="Proteomes" id="UP000092627">
    <property type="component" value="Unassembled WGS sequence"/>
</dbReference>
<dbReference type="OrthoDB" id="1949361at2"/>
<dbReference type="RefSeq" id="WP_067210135.1">
    <property type="nucleotide sequence ID" value="NZ_FLOC01000012.1"/>
</dbReference>
<feature type="transmembrane region" description="Helical" evidence="1">
    <location>
        <begin position="122"/>
        <end position="142"/>
    </location>
</feature>
<evidence type="ECO:0000259" key="2">
    <source>
        <dbReference type="Pfam" id="PF07670"/>
    </source>
</evidence>
<name>A0A1A8TID7_9GAMM</name>
<feature type="transmembrane region" description="Helical" evidence="1">
    <location>
        <begin position="96"/>
        <end position="115"/>
    </location>
</feature>
<proteinExistence type="predicted"/>
<reference evidence="3 4" key="1">
    <citation type="submission" date="2016-06" db="EMBL/GenBank/DDBJ databases">
        <authorList>
            <person name="Kjaerup R.B."/>
            <person name="Dalgaard T.S."/>
            <person name="Juul-Madsen H.R."/>
        </authorList>
    </citation>
    <scope>NUCLEOTIDE SEQUENCE [LARGE SCALE GENOMIC DNA]</scope>
    <source>
        <strain evidence="3 4">CECT 5080</strain>
    </source>
</reference>
<sequence length="312" mass="33228">MDIIEHMLAAGRLALELSLYLMLPITVVMGGMMKALENKGLLAMLSALLSPITRCFGASGLSIIGLSKMLFVSSIAPIPTLQKLDTLEQDQRKLAASLALVLTLTQANVSFPMIAYGLDIGFVLLSSLVGGVVASAITYYGLTRHILVGPIDDQVKANEAVTVPNKTLFQSLNEGGMEGMKIAINMIPMLIITLFLMAILKDLHAIEWLTRAMAPAFSLLGLPEASALPVITKYIAGGTAYMGVMVDQIEQGVISAKDLNIIAGLASNPVDLVGITIFSVLGPRINVIFRYALAGACIGLLVRASMHVIWFS</sequence>
<organism evidence="3 4">
    <name type="scientific">Marinomonas aquimarina</name>
    <dbReference type="NCBI Taxonomy" id="295068"/>
    <lineage>
        <taxon>Bacteria</taxon>
        <taxon>Pseudomonadati</taxon>
        <taxon>Pseudomonadota</taxon>
        <taxon>Gammaproteobacteria</taxon>
        <taxon>Oceanospirillales</taxon>
        <taxon>Oceanospirillaceae</taxon>
        <taxon>Marinomonas</taxon>
    </lineage>
</organism>
<dbReference type="STRING" id="295068.MAQ5080_02182"/>
<dbReference type="InterPro" id="IPR011642">
    <property type="entry name" value="Gate_dom"/>
</dbReference>